<gene>
    <name evidence="1" type="ORF">B0A48_01715</name>
</gene>
<comment type="caution">
    <text evidence="1">The sequence shown here is derived from an EMBL/GenBank/DDBJ whole genome shotgun (WGS) entry which is preliminary data.</text>
</comment>
<keyword evidence="2" id="KW-1185">Reference proteome</keyword>
<accession>A0A1V8TQ22</accession>
<dbReference type="EMBL" id="NAJO01000003">
    <property type="protein sequence ID" value="OQO13487.1"/>
    <property type="molecule type" value="Genomic_DNA"/>
</dbReference>
<sequence>MKRNRANPDGAKECTRHILPLNERAIRETEARKGFRSSEILVELCAGLPQAFHLVFDLEYADVLSLTLSADQRHARANLAKSDTVSLAHERRRDDFLLACILHETGAPPVGGPVAFTVDELALVLERARRAAIGAVEPAFRLASAISLSDDQLPFWHGVQRAGKWASRSGSAAEKIPSFVTKTDFTAEDKSTTLDFLQELGQGIFISFCDTGNDCGRNYLPYDLDPNSYWGCHWRSEPRLSQDRRPRFARVELSVYEYLLPLLRWRELTATQLRRTYLALAVTMLHELAHVAAGHAFRHSPNETARAGDI</sequence>
<protein>
    <submittedName>
        <fullName evidence="1">Uncharacterized protein</fullName>
    </submittedName>
</protein>
<evidence type="ECO:0000313" key="2">
    <source>
        <dbReference type="Proteomes" id="UP000192596"/>
    </source>
</evidence>
<dbReference type="AlphaFoldDB" id="A0A1V8TQ22"/>
<evidence type="ECO:0000313" key="1">
    <source>
        <dbReference type="EMBL" id="OQO13487.1"/>
    </source>
</evidence>
<organism evidence="1 2">
    <name type="scientific">Cryoendolithus antarcticus</name>
    <dbReference type="NCBI Taxonomy" id="1507870"/>
    <lineage>
        <taxon>Eukaryota</taxon>
        <taxon>Fungi</taxon>
        <taxon>Dikarya</taxon>
        <taxon>Ascomycota</taxon>
        <taxon>Pezizomycotina</taxon>
        <taxon>Dothideomycetes</taxon>
        <taxon>Dothideomycetidae</taxon>
        <taxon>Cladosporiales</taxon>
        <taxon>Cladosporiaceae</taxon>
        <taxon>Cryoendolithus</taxon>
    </lineage>
</organism>
<reference evidence="2" key="1">
    <citation type="submission" date="2017-03" db="EMBL/GenBank/DDBJ databases">
        <title>Genomes of endolithic fungi from Antarctica.</title>
        <authorList>
            <person name="Coleine C."/>
            <person name="Masonjones S."/>
            <person name="Stajich J.E."/>
        </authorList>
    </citation>
    <scope>NUCLEOTIDE SEQUENCE [LARGE SCALE GENOMIC DNA]</scope>
    <source>
        <strain evidence="2">CCFEE 5527</strain>
    </source>
</reference>
<dbReference type="InParanoid" id="A0A1V8TQ22"/>
<name>A0A1V8TQ22_9PEZI</name>
<proteinExistence type="predicted"/>
<dbReference type="Proteomes" id="UP000192596">
    <property type="component" value="Unassembled WGS sequence"/>
</dbReference>